<dbReference type="EMBL" id="JABEZY010000004">
    <property type="protein sequence ID" value="MBA0736593.1"/>
    <property type="molecule type" value="Genomic_DNA"/>
</dbReference>
<dbReference type="OrthoDB" id="1001448at2759"/>
<organism evidence="2 3">
    <name type="scientific">Gossypium gossypioides</name>
    <name type="common">Mexican cotton</name>
    <name type="synonym">Selera gossypioides</name>
    <dbReference type="NCBI Taxonomy" id="34282"/>
    <lineage>
        <taxon>Eukaryota</taxon>
        <taxon>Viridiplantae</taxon>
        <taxon>Streptophyta</taxon>
        <taxon>Embryophyta</taxon>
        <taxon>Tracheophyta</taxon>
        <taxon>Spermatophyta</taxon>
        <taxon>Magnoliopsida</taxon>
        <taxon>eudicotyledons</taxon>
        <taxon>Gunneridae</taxon>
        <taxon>Pentapetalae</taxon>
        <taxon>rosids</taxon>
        <taxon>malvids</taxon>
        <taxon>Malvales</taxon>
        <taxon>Malvaceae</taxon>
        <taxon>Malvoideae</taxon>
        <taxon>Gossypium</taxon>
    </lineage>
</organism>
<comment type="caution">
    <text evidence="2">The sequence shown here is derived from an EMBL/GenBank/DDBJ whole genome shotgun (WGS) entry which is preliminary data.</text>
</comment>
<dbReference type="AlphaFoldDB" id="A0A7J9BK98"/>
<reference evidence="2 3" key="1">
    <citation type="journal article" date="2019" name="Genome Biol. Evol.">
        <title>Insights into the evolution of the New World diploid cottons (Gossypium, subgenus Houzingenia) based on genome sequencing.</title>
        <authorList>
            <person name="Grover C.E."/>
            <person name="Arick M.A. 2nd"/>
            <person name="Thrash A."/>
            <person name="Conover J.L."/>
            <person name="Sanders W.S."/>
            <person name="Peterson D.G."/>
            <person name="Frelichowski J.E."/>
            <person name="Scheffler J.A."/>
            <person name="Scheffler B.E."/>
            <person name="Wendel J.F."/>
        </authorList>
    </citation>
    <scope>NUCLEOTIDE SEQUENCE [LARGE SCALE GENOMIC DNA]</scope>
    <source>
        <strain evidence="2">5</strain>
        <tissue evidence="2">Leaf</tissue>
    </source>
</reference>
<feature type="domain" description="DUF4283" evidence="1">
    <location>
        <begin position="23"/>
        <end position="95"/>
    </location>
</feature>
<dbReference type="Pfam" id="PF14111">
    <property type="entry name" value="DUF4283"/>
    <property type="match status" value="1"/>
</dbReference>
<name>A0A7J9BK98_GOSGO</name>
<feature type="non-terminal residue" evidence="2">
    <location>
        <position position="1"/>
    </location>
</feature>
<keyword evidence="3" id="KW-1185">Reference proteome</keyword>
<proteinExistence type="predicted"/>
<evidence type="ECO:0000259" key="1">
    <source>
        <dbReference type="Pfam" id="PF14111"/>
    </source>
</evidence>
<protein>
    <recommendedName>
        <fullName evidence="1">DUF4283 domain-containing protein</fullName>
    </recommendedName>
</protein>
<evidence type="ECO:0000313" key="2">
    <source>
        <dbReference type="EMBL" id="MBA0736593.1"/>
    </source>
</evidence>
<evidence type="ECO:0000313" key="3">
    <source>
        <dbReference type="Proteomes" id="UP000593579"/>
    </source>
</evidence>
<sequence length="189" mass="21594">LSLDDVEDEVLLVQRDPGYQVVENNFSLVGCFLTASIVHFTPMKSTMANLWHLVRGVQISDLGDKRFIFKFFHKMDLDRVLNGALWTFNNHLLVFHLLGMGKIRQRMAKGVESIELGWDLSLHAQFRKAISMHCVWLVEDNDEGGFRSLNLEGGNDIPRQVGGFVDMEHDVESPIESGVEKKRPRKEVE</sequence>
<dbReference type="InterPro" id="IPR025558">
    <property type="entry name" value="DUF4283"/>
</dbReference>
<gene>
    <name evidence="2" type="ORF">Gogos_010129</name>
</gene>
<accession>A0A7J9BK98</accession>
<dbReference type="Proteomes" id="UP000593579">
    <property type="component" value="Unassembled WGS sequence"/>
</dbReference>